<evidence type="ECO:0000256" key="1">
    <source>
        <dbReference type="SAM" id="SignalP"/>
    </source>
</evidence>
<dbReference type="InterPro" id="IPR045272">
    <property type="entry name" value="ANXUR1/2-like"/>
</dbReference>
<reference evidence="2" key="1">
    <citation type="submission" date="2020-06" db="EMBL/GenBank/DDBJ databases">
        <authorList>
            <person name="Li T."/>
            <person name="Hu X."/>
            <person name="Zhang T."/>
            <person name="Song X."/>
            <person name="Zhang H."/>
            <person name="Dai N."/>
            <person name="Sheng W."/>
            <person name="Hou X."/>
            <person name="Wei L."/>
        </authorList>
    </citation>
    <scope>NUCLEOTIDE SEQUENCE</scope>
    <source>
        <strain evidence="2">G02</strain>
        <tissue evidence="2">Leaf</tissue>
    </source>
</reference>
<evidence type="ECO:0000313" key="2">
    <source>
        <dbReference type="EMBL" id="KAL0377605.1"/>
    </source>
</evidence>
<organism evidence="2">
    <name type="scientific">Sesamum radiatum</name>
    <name type="common">Black benniseed</name>
    <dbReference type="NCBI Taxonomy" id="300843"/>
    <lineage>
        <taxon>Eukaryota</taxon>
        <taxon>Viridiplantae</taxon>
        <taxon>Streptophyta</taxon>
        <taxon>Embryophyta</taxon>
        <taxon>Tracheophyta</taxon>
        <taxon>Spermatophyta</taxon>
        <taxon>Magnoliopsida</taxon>
        <taxon>eudicotyledons</taxon>
        <taxon>Gunneridae</taxon>
        <taxon>Pentapetalae</taxon>
        <taxon>asterids</taxon>
        <taxon>lamiids</taxon>
        <taxon>Lamiales</taxon>
        <taxon>Pedaliaceae</taxon>
        <taxon>Sesamum</taxon>
    </lineage>
</organism>
<dbReference type="PANTHER" id="PTHR34590:SF15">
    <property type="entry name" value="PROTEIN KINASE DOMAIN-CONTAINING PROTEIN"/>
    <property type="match status" value="1"/>
</dbReference>
<dbReference type="Gene3D" id="2.60.120.430">
    <property type="entry name" value="Galactose-binding lectin"/>
    <property type="match status" value="1"/>
</dbReference>
<protein>
    <submittedName>
        <fullName evidence="2">Receptor-like protein kinase FERONIA</fullName>
    </submittedName>
</protein>
<keyword evidence="2" id="KW-0808">Transferase</keyword>
<accession>A0AAW2RCH0</accession>
<feature type="signal peptide" evidence="1">
    <location>
        <begin position="1"/>
        <end position="22"/>
    </location>
</feature>
<keyword evidence="1" id="KW-0732">Signal</keyword>
<gene>
    <name evidence="2" type="ORF">Sradi_3066000</name>
</gene>
<reference evidence="2" key="2">
    <citation type="journal article" date="2024" name="Plant">
        <title>Genomic evolution and insights into agronomic trait innovations of Sesamum species.</title>
        <authorList>
            <person name="Miao H."/>
            <person name="Wang L."/>
            <person name="Qu L."/>
            <person name="Liu H."/>
            <person name="Sun Y."/>
            <person name="Le M."/>
            <person name="Wang Q."/>
            <person name="Wei S."/>
            <person name="Zheng Y."/>
            <person name="Lin W."/>
            <person name="Duan Y."/>
            <person name="Cao H."/>
            <person name="Xiong S."/>
            <person name="Wang X."/>
            <person name="Wei L."/>
            <person name="Li C."/>
            <person name="Ma Q."/>
            <person name="Ju M."/>
            <person name="Zhao R."/>
            <person name="Li G."/>
            <person name="Mu C."/>
            <person name="Tian Q."/>
            <person name="Mei H."/>
            <person name="Zhang T."/>
            <person name="Gao T."/>
            <person name="Zhang H."/>
        </authorList>
    </citation>
    <scope>NUCLEOTIDE SEQUENCE</scope>
    <source>
        <strain evidence="2">G02</strain>
    </source>
</reference>
<dbReference type="EMBL" id="JACGWJ010000013">
    <property type="protein sequence ID" value="KAL0377605.1"/>
    <property type="molecule type" value="Genomic_DNA"/>
</dbReference>
<dbReference type="AlphaFoldDB" id="A0AAW2RCH0"/>
<dbReference type="GO" id="GO:0004714">
    <property type="term" value="F:transmembrane receptor protein tyrosine kinase activity"/>
    <property type="evidence" value="ECO:0007669"/>
    <property type="project" value="InterPro"/>
</dbReference>
<keyword evidence="2" id="KW-0418">Kinase</keyword>
<comment type="caution">
    <text evidence="2">The sequence shown here is derived from an EMBL/GenBank/DDBJ whole genome shotgun (WGS) entry which is preliminary data.</text>
</comment>
<proteinExistence type="predicted"/>
<feature type="chain" id="PRO_5043531283" evidence="1">
    <location>
        <begin position="23"/>
        <end position="228"/>
    </location>
</feature>
<keyword evidence="2" id="KW-0675">Receptor</keyword>
<sequence>MNLHTVSIALQLLCFLNTYISATDIPTYITGDISINSGSVGTSSALNGREWVGDVKPKLPSFLQLKGSSTASTAIHKLISADPVSHNTARISLSQFSYAFLLNPGQKIIRLHFNPSPYRGFKGLRDFFTVEAGPFTLLSNFSASLTADALGLKSFAKEYCLNIREKEQLILTFSPATSPSRDSTYAFINGIEIISVPAGLSYFDGRDTGIQVVGRSLWSMLITTLHLR</sequence>
<name>A0AAW2RCH0_SESRA</name>
<dbReference type="FunFam" id="2.60.120.430:FF:000003">
    <property type="entry name" value="FERONIA receptor-like kinase"/>
    <property type="match status" value="1"/>
</dbReference>
<dbReference type="PANTHER" id="PTHR34590">
    <property type="entry name" value="OS03G0124300 PROTEIN-RELATED"/>
    <property type="match status" value="1"/>
</dbReference>